<dbReference type="Proteomes" id="UP000179381">
    <property type="component" value="Unassembled WGS sequence"/>
</dbReference>
<reference evidence="1 2" key="1">
    <citation type="journal article" date="2016" name="Nat. Commun.">
        <title>Thousands of microbial genomes shed light on interconnected biogeochemical processes in an aquifer system.</title>
        <authorList>
            <person name="Anantharaman K."/>
            <person name="Brown C.T."/>
            <person name="Hug L.A."/>
            <person name="Sharon I."/>
            <person name="Castelle C.J."/>
            <person name="Probst A.J."/>
            <person name="Thomas B.C."/>
            <person name="Singh A."/>
            <person name="Wilkins M.J."/>
            <person name="Karaoz U."/>
            <person name="Brodie E.L."/>
            <person name="Williams K.H."/>
            <person name="Hubbard S.S."/>
            <person name="Banfield J.F."/>
        </authorList>
    </citation>
    <scope>NUCLEOTIDE SEQUENCE [LARGE SCALE GENOMIC DNA]</scope>
</reference>
<gene>
    <name evidence="1" type="ORF">A2933_02620</name>
</gene>
<accession>A0A1F6XC74</accession>
<dbReference type="AlphaFoldDB" id="A0A1F6XC74"/>
<evidence type="ECO:0000313" key="1">
    <source>
        <dbReference type="EMBL" id="OGI91578.1"/>
    </source>
</evidence>
<sequence length="79" mass="8850">MVFFGGNQRKPRHFGHAARFARMEGGSENTKPKILEGGFFGGECKYKCKNTKGVLVPPTQYAHKIFFAPAKLPNSFFLI</sequence>
<organism evidence="1 2">
    <name type="scientific">Candidatus Nomurabacteria bacterium RIFCSPLOWO2_01_FULL_46_18</name>
    <dbReference type="NCBI Taxonomy" id="1801783"/>
    <lineage>
        <taxon>Bacteria</taxon>
        <taxon>Candidatus Nomuraibacteriota</taxon>
    </lineage>
</organism>
<proteinExistence type="predicted"/>
<protein>
    <submittedName>
        <fullName evidence="1">Uncharacterized protein</fullName>
    </submittedName>
</protein>
<comment type="caution">
    <text evidence="1">The sequence shown here is derived from an EMBL/GenBank/DDBJ whole genome shotgun (WGS) entry which is preliminary data.</text>
</comment>
<dbReference type="EMBL" id="MFVH01000026">
    <property type="protein sequence ID" value="OGI91578.1"/>
    <property type="molecule type" value="Genomic_DNA"/>
</dbReference>
<name>A0A1F6XC74_9BACT</name>
<evidence type="ECO:0000313" key="2">
    <source>
        <dbReference type="Proteomes" id="UP000179381"/>
    </source>
</evidence>